<proteinExistence type="predicted"/>
<dbReference type="Proteomes" id="UP000887013">
    <property type="component" value="Unassembled WGS sequence"/>
</dbReference>
<dbReference type="OrthoDB" id="6425284at2759"/>
<gene>
    <name evidence="1" type="primary">AVEN_113672_1</name>
    <name evidence="1" type="ORF">NPIL_2041</name>
</gene>
<protein>
    <submittedName>
        <fullName evidence="1">Integrase catalytic domain-containing protein</fullName>
    </submittedName>
</protein>
<evidence type="ECO:0000313" key="1">
    <source>
        <dbReference type="EMBL" id="GFT67763.1"/>
    </source>
</evidence>
<dbReference type="EMBL" id="BMAW01069171">
    <property type="protein sequence ID" value="GFT67763.1"/>
    <property type="molecule type" value="Genomic_DNA"/>
</dbReference>
<evidence type="ECO:0000313" key="2">
    <source>
        <dbReference type="Proteomes" id="UP000887013"/>
    </source>
</evidence>
<dbReference type="AlphaFoldDB" id="A0A8X6PF57"/>
<comment type="caution">
    <text evidence="1">The sequence shown here is derived from an EMBL/GenBank/DDBJ whole genome shotgun (WGS) entry which is preliminary data.</text>
</comment>
<accession>A0A8X6PF57</accession>
<sequence>MNLKGLGEESVNHGLLGGIERAKKHQRYHINLSNVDGNYNCKVQEESFQGEKMQCLKSLSTFKDADGILRIKTKLLMREDNENFKVPIVLPSDYHVVKNLILCKHQDLGHPGARSLMAALRENY</sequence>
<keyword evidence="2" id="KW-1185">Reference proteome</keyword>
<name>A0A8X6PF57_NEPPI</name>
<reference evidence="1" key="1">
    <citation type="submission" date="2020-08" db="EMBL/GenBank/DDBJ databases">
        <title>Multicomponent nature underlies the extraordinary mechanical properties of spider dragline silk.</title>
        <authorList>
            <person name="Kono N."/>
            <person name="Nakamura H."/>
            <person name="Mori M."/>
            <person name="Yoshida Y."/>
            <person name="Ohtoshi R."/>
            <person name="Malay A.D."/>
            <person name="Moran D.A.P."/>
            <person name="Tomita M."/>
            <person name="Numata K."/>
            <person name="Arakawa K."/>
        </authorList>
    </citation>
    <scope>NUCLEOTIDE SEQUENCE</scope>
</reference>
<organism evidence="1 2">
    <name type="scientific">Nephila pilipes</name>
    <name type="common">Giant wood spider</name>
    <name type="synonym">Nephila maculata</name>
    <dbReference type="NCBI Taxonomy" id="299642"/>
    <lineage>
        <taxon>Eukaryota</taxon>
        <taxon>Metazoa</taxon>
        <taxon>Ecdysozoa</taxon>
        <taxon>Arthropoda</taxon>
        <taxon>Chelicerata</taxon>
        <taxon>Arachnida</taxon>
        <taxon>Araneae</taxon>
        <taxon>Araneomorphae</taxon>
        <taxon>Entelegynae</taxon>
        <taxon>Araneoidea</taxon>
        <taxon>Nephilidae</taxon>
        <taxon>Nephila</taxon>
    </lineage>
</organism>